<dbReference type="SUPFAM" id="SSF52467">
    <property type="entry name" value="DHS-like NAD/FAD-binding domain"/>
    <property type="match status" value="1"/>
</dbReference>
<name>A0A370GC20_9COXI</name>
<comment type="caution">
    <text evidence="5">The sequence shown here is derived from an EMBL/GenBank/DDBJ whole genome shotgun (WGS) entry which is preliminary data.</text>
</comment>
<reference evidence="5 6" key="1">
    <citation type="submission" date="2018-07" db="EMBL/GenBank/DDBJ databases">
        <title>Genomic Encyclopedia of Type Strains, Phase IV (KMG-IV): sequencing the most valuable type-strain genomes for metagenomic binning, comparative biology and taxonomic classification.</title>
        <authorList>
            <person name="Goeker M."/>
        </authorList>
    </citation>
    <scope>NUCLEOTIDE SEQUENCE [LARGE SCALE GENOMIC DNA]</scope>
    <source>
        <strain evidence="5 6">DSM 16500</strain>
    </source>
</reference>
<proteinExistence type="inferred from homology"/>
<dbReference type="OrthoDB" id="9771211at2"/>
<dbReference type="Proteomes" id="UP000254720">
    <property type="component" value="Unassembled WGS sequence"/>
</dbReference>
<dbReference type="PANTHER" id="PTHR11703">
    <property type="entry name" value="DEOXYHYPUSINE SYNTHASE"/>
    <property type="match status" value="1"/>
</dbReference>
<dbReference type="InterPro" id="IPR023496">
    <property type="entry name" value="Deoxyhypusine_synthase-like"/>
</dbReference>
<gene>
    <name evidence="5" type="ORF">C8D86_12028</name>
</gene>
<dbReference type="Gene3D" id="3.40.910.10">
    <property type="entry name" value="Deoxyhypusine synthase"/>
    <property type="match status" value="1"/>
</dbReference>
<protein>
    <recommendedName>
        <fullName evidence="2 4">Deoxyhypusine synthase-like protein</fullName>
        <ecNumber evidence="4">2.5.-.-</ecNumber>
    </recommendedName>
</protein>
<keyword evidence="6" id="KW-1185">Reference proteome</keyword>
<dbReference type="PANTHER" id="PTHR11703:SF2">
    <property type="entry name" value="DEOXYHYPUSINE SYNTHASE-LIKE PROTEIN"/>
    <property type="match status" value="1"/>
</dbReference>
<accession>A0A370GC20</accession>
<dbReference type="InterPro" id="IPR036982">
    <property type="entry name" value="Deoxyhypusine_synthase_sf"/>
</dbReference>
<dbReference type="GO" id="GO:0005737">
    <property type="term" value="C:cytoplasm"/>
    <property type="evidence" value="ECO:0007669"/>
    <property type="project" value="TreeGrafter"/>
</dbReference>
<evidence type="ECO:0000256" key="1">
    <source>
        <dbReference type="ARBA" id="ARBA00009892"/>
    </source>
</evidence>
<dbReference type="AlphaFoldDB" id="A0A370GC20"/>
<dbReference type="EMBL" id="QQAX01000020">
    <property type="protein sequence ID" value="RDI41328.1"/>
    <property type="molecule type" value="Genomic_DNA"/>
</dbReference>
<keyword evidence="3 4" id="KW-0808">Transferase</keyword>
<dbReference type="Pfam" id="PF01916">
    <property type="entry name" value="DS"/>
    <property type="match status" value="1"/>
</dbReference>
<comment type="similarity">
    <text evidence="1 4">Belongs to the deoxyhypusine synthase family.</text>
</comment>
<dbReference type="NCBIfam" id="NF002699">
    <property type="entry name" value="PRK02492.1"/>
    <property type="match status" value="1"/>
</dbReference>
<dbReference type="HAMAP" id="MF_00640">
    <property type="entry name" value="DHS_like"/>
    <property type="match status" value="1"/>
</dbReference>
<dbReference type="EC" id="2.5.-.-" evidence="4"/>
<evidence type="ECO:0000256" key="3">
    <source>
        <dbReference type="ARBA" id="ARBA00022679"/>
    </source>
</evidence>
<evidence type="ECO:0000313" key="5">
    <source>
        <dbReference type="EMBL" id="RDI41328.1"/>
    </source>
</evidence>
<organism evidence="5 6">
    <name type="scientific">Aquicella lusitana</name>
    <dbReference type="NCBI Taxonomy" id="254246"/>
    <lineage>
        <taxon>Bacteria</taxon>
        <taxon>Pseudomonadati</taxon>
        <taxon>Pseudomonadota</taxon>
        <taxon>Gammaproteobacteria</taxon>
        <taxon>Legionellales</taxon>
        <taxon>Coxiellaceae</taxon>
        <taxon>Aquicella</taxon>
    </lineage>
</organism>
<evidence type="ECO:0000313" key="6">
    <source>
        <dbReference type="Proteomes" id="UP000254720"/>
    </source>
</evidence>
<dbReference type="GO" id="GO:0034038">
    <property type="term" value="F:deoxyhypusine synthase activity"/>
    <property type="evidence" value="ECO:0007669"/>
    <property type="project" value="TreeGrafter"/>
</dbReference>
<dbReference type="InterPro" id="IPR002773">
    <property type="entry name" value="Deoxyhypusine_synthase"/>
</dbReference>
<dbReference type="RefSeq" id="WP_114834960.1">
    <property type="nucleotide sequence ID" value="NZ_LR699114.1"/>
</dbReference>
<evidence type="ECO:0000256" key="2">
    <source>
        <dbReference type="ARBA" id="ARBA00017979"/>
    </source>
</evidence>
<dbReference type="InterPro" id="IPR029035">
    <property type="entry name" value="DHS-like_NAD/FAD-binding_dom"/>
</dbReference>
<evidence type="ECO:0000256" key="4">
    <source>
        <dbReference type="HAMAP-Rule" id="MF_00640"/>
    </source>
</evidence>
<sequence length="347" mass="38436">MGQTKTELLSTEVRHLDITQFDFVTLIESMQGTAFQARNLARAAQIYHQMLADKQCGVILCLAGSLISAGLKKIILDMIENNMVDVIVSTGANIVDQDFFEGLGFKHYQGSPRLEDTELQALAIDRIYDTLINEDELRICDDTIKVIADSLEPRPYSSREFIAEMGRYLEKHAKNKDSIVLRAYQKNIPIFVPAFSDCSAGFGLVMHQVAHPQKHVSIDSVKDFRELTELKIKAKETGLLMIGGGVPKNFAQDIVVAAELLGAEVPLHKYAVQITVADERDGALSGSTLREACSWGKVSVVHEQMVFCEATIAMPLVVGYAYGKGAWRTRENRAYSKLFAETAETVS</sequence>